<organism evidence="1 2">
    <name type="scientific">Araneus ventricosus</name>
    <name type="common">Orbweaver spider</name>
    <name type="synonym">Epeira ventricosa</name>
    <dbReference type="NCBI Taxonomy" id="182803"/>
    <lineage>
        <taxon>Eukaryota</taxon>
        <taxon>Metazoa</taxon>
        <taxon>Ecdysozoa</taxon>
        <taxon>Arthropoda</taxon>
        <taxon>Chelicerata</taxon>
        <taxon>Arachnida</taxon>
        <taxon>Araneae</taxon>
        <taxon>Araneomorphae</taxon>
        <taxon>Entelegynae</taxon>
        <taxon>Araneoidea</taxon>
        <taxon>Araneidae</taxon>
        <taxon>Araneus</taxon>
    </lineage>
</organism>
<accession>A0A4Y2F9F2</accession>
<dbReference type="AlphaFoldDB" id="A0A4Y2F9F2"/>
<gene>
    <name evidence="1" type="ORF">AVEN_193389_1</name>
</gene>
<dbReference type="EMBL" id="BGPR01000852">
    <property type="protein sequence ID" value="GBM37871.1"/>
    <property type="molecule type" value="Genomic_DNA"/>
</dbReference>
<protein>
    <submittedName>
        <fullName evidence="1">Uncharacterized protein</fullName>
    </submittedName>
</protein>
<comment type="caution">
    <text evidence="1">The sequence shown here is derived from an EMBL/GenBank/DDBJ whole genome shotgun (WGS) entry which is preliminary data.</text>
</comment>
<dbReference type="Proteomes" id="UP000499080">
    <property type="component" value="Unassembled WGS sequence"/>
</dbReference>
<proteinExistence type="predicted"/>
<sequence length="114" mass="13322">MASAVFGFEGFQLSPGRFVVKEMAMCAVNDDTFCGQWLFKSAHSFKNLDRKKQNTYSWTTKFLHQIEWNDGELSYVAFKCVSTVIFETFPYIYVKGLGKKEILRISDWTRHFKP</sequence>
<name>A0A4Y2F9F2_ARAVE</name>
<dbReference type="OrthoDB" id="6426371at2759"/>
<evidence type="ECO:0000313" key="2">
    <source>
        <dbReference type="Proteomes" id="UP000499080"/>
    </source>
</evidence>
<keyword evidence="2" id="KW-1185">Reference proteome</keyword>
<reference evidence="1 2" key="1">
    <citation type="journal article" date="2019" name="Sci. Rep.">
        <title>Orb-weaving spider Araneus ventricosus genome elucidates the spidroin gene catalogue.</title>
        <authorList>
            <person name="Kono N."/>
            <person name="Nakamura H."/>
            <person name="Ohtoshi R."/>
            <person name="Moran D.A.P."/>
            <person name="Shinohara A."/>
            <person name="Yoshida Y."/>
            <person name="Fujiwara M."/>
            <person name="Mori M."/>
            <person name="Tomita M."/>
            <person name="Arakawa K."/>
        </authorList>
    </citation>
    <scope>NUCLEOTIDE SEQUENCE [LARGE SCALE GENOMIC DNA]</scope>
</reference>
<evidence type="ECO:0000313" key="1">
    <source>
        <dbReference type="EMBL" id="GBM37871.1"/>
    </source>
</evidence>